<accession>A0A2W1BKZ9</accession>
<protein>
    <recommendedName>
        <fullName evidence="2">Mononegavirales mRNA-capping domain-containing protein</fullName>
    </recommendedName>
</protein>
<dbReference type="AlphaFoldDB" id="A0A2W1BKZ9"/>
<organism evidence="3 4">
    <name type="scientific">Helicoverpa armigera</name>
    <name type="common">Cotton bollworm</name>
    <name type="synonym">Heliothis armigera</name>
    <dbReference type="NCBI Taxonomy" id="29058"/>
    <lineage>
        <taxon>Eukaryota</taxon>
        <taxon>Metazoa</taxon>
        <taxon>Ecdysozoa</taxon>
        <taxon>Arthropoda</taxon>
        <taxon>Hexapoda</taxon>
        <taxon>Insecta</taxon>
        <taxon>Pterygota</taxon>
        <taxon>Neoptera</taxon>
        <taxon>Endopterygota</taxon>
        <taxon>Lepidoptera</taxon>
        <taxon>Glossata</taxon>
        <taxon>Ditrysia</taxon>
        <taxon>Noctuoidea</taxon>
        <taxon>Noctuidae</taxon>
        <taxon>Heliothinae</taxon>
        <taxon>Helicoverpa</taxon>
    </lineage>
</organism>
<sequence length="386" mass="44140">MTKCPSDQKTVLSRALRCFKSEFKKKWRASSYKDERFLKNNEKWLTSSIELPDWSAKPTQKIGRPPKTFEELSDRSKRRKTKELCERVPVEELTYAAGVSQRASGNRDASKLIKEITSTPTRATKFRKAITSAQKQIVVKKHTPEEALAIFVEGDFSRRQWEVIHGANKSIYPCYSLIKKAKKQCYPNELSIRVTETCSEIELQALLDHTALRLYKYVAEVVNTCSQEEQQNMVLISKWGCAVLAGMLSLKSVLEEAQIADSPYFPCKKESSETIPHPFEMMRVPRIRHDERECDHTIGGVSLLDVHLSVLVPRGMPDHNGKKGPYKAYLGSKTKESTSLLRPWENESKIPLIRRAADLRKAFGWFINQHSNLGQSILSNLYAPHR</sequence>
<dbReference type="InterPro" id="IPR026890">
    <property type="entry name" value="Mononeg_mRNAcap"/>
</dbReference>
<name>A0A2W1BKZ9_HELAM</name>
<dbReference type="Pfam" id="PF14318">
    <property type="entry name" value="Mononeg_mRNAcap"/>
    <property type="match status" value="1"/>
</dbReference>
<dbReference type="EMBL" id="KZ150057">
    <property type="protein sequence ID" value="PZC74314.1"/>
    <property type="molecule type" value="Genomic_DNA"/>
</dbReference>
<keyword evidence="4" id="KW-1185">Reference proteome</keyword>
<feature type="domain" description="Mononegavirales mRNA-capping" evidence="2">
    <location>
        <begin position="274"/>
        <end position="381"/>
    </location>
</feature>
<evidence type="ECO:0000259" key="2">
    <source>
        <dbReference type="Pfam" id="PF14318"/>
    </source>
</evidence>
<reference evidence="3 4" key="1">
    <citation type="journal article" date="2017" name="BMC Biol.">
        <title>Genomic innovations, transcriptional plasticity and gene loss underlying the evolution and divergence of two highly polyphagous and invasive Helicoverpa pest species.</title>
        <authorList>
            <person name="Pearce S.L."/>
            <person name="Clarke D.F."/>
            <person name="East P.D."/>
            <person name="Elfekih S."/>
            <person name="Gordon K.H."/>
            <person name="Jermiin L.S."/>
            <person name="McGaughran A."/>
            <person name="Oakeshott J.G."/>
            <person name="Papanikolaou A."/>
            <person name="Perera O.P."/>
            <person name="Rane R.V."/>
            <person name="Richards S."/>
            <person name="Tay W.T."/>
            <person name="Walsh T.K."/>
            <person name="Anderson A."/>
            <person name="Anderson C.J."/>
            <person name="Asgari S."/>
            <person name="Board P.G."/>
            <person name="Bretschneider A."/>
            <person name="Campbell P.M."/>
            <person name="Chertemps T."/>
            <person name="Christeller J.T."/>
            <person name="Coppin C.W."/>
            <person name="Downes S.J."/>
            <person name="Duan G."/>
            <person name="Farnsworth C.A."/>
            <person name="Good R.T."/>
            <person name="Han L.B."/>
            <person name="Han Y.C."/>
            <person name="Hatje K."/>
            <person name="Horne I."/>
            <person name="Huang Y.P."/>
            <person name="Hughes D.S."/>
            <person name="Jacquin-Joly E."/>
            <person name="James W."/>
            <person name="Jhangiani S."/>
            <person name="Kollmar M."/>
            <person name="Kuwar S.S."/>
            <person name="Li S."/>
            <person name="Liu N.Y."/>
            <person name="Maibeche M.T."/>
            <person name="Miller J.R."/>
            <person name="Montagne N."/>
            <person name="Perry T."/>
            <person name="Qu J."/>
            <person name="Song S.V."/>
            <person name="Sutton G.G."/>
            <person name="Vogel H."/>
            <person name="Walenz B.P."/>
            <person name="Xu W."/>
            <person name="Zhang H.J."/>
            <person name="Zou Z."/>
            <person name="Batterham P."/>
            <person name="Edwards O.R."/>
            <person name="Feyereisen R."/>
            <person name="Gibbs R.A."/>
            <person name="Heckel D.G."/>
            <person name="McGrath A."/>
            <person name="Robin C."/>
            <person name="Scherer S.E."/>
            <person name="Worley K.C."/>
            <person name="Wu Y.D."/>
        </authorList>
    </citation>
    <scope>NUCLEOTIDE SEQUENCE [LARGE SCALE GENOMIC DNA]</scope>
    <source>
        <strain evidence="3">Harm_GR_Male_#8</strain>
        <tissue evidence="3">Whole organism</tissue>
    </source>
</reference>
<dbReference type="Proteomes" id="UP000249218">
    <property type="component" value="Unassembled WGS sequence"/>
</dbReference>
<evidence type="ECO:0000256" key="1">
    <source>
        <dbReference type="SAM" id="MobiDB-lite"/>
    </source>
</evidence>
<gene>
    <name evidence="3" type="primary">HaOG208006</name>
    <name evidence="3" type="ORF">B5X24_HaOG208006</name>
</gene>
<feature type="region of interest" description="Disordered" evidence="1">
    <location>
        <begin position="56"/>
        <end position="76"/>
    </location>
</feature>
<evidence type="ECO:0000313" key="4">
    <source>
        <dbReference type="Proteomes" id="UP000249218"/>
    </source>
</evidence>
<evidence type="ECO:0000313" key="3">
    <source>
        <dbReference type="EMBL" id="PZC74314.1"/>
    </source>
</evidence>
<proteinExistence type="predicted"/>